<dbReference type="Proteomes" id="UP000000263">
    <property type="component" value="Chromosome"/>
</dbReference>
<dbReference type="eggNOG" id="COG4974">
    <property type="taxonomic scope" value="Bacteria"/>
</dbReference>
<proteinExistence type="predicted"/>
<dbReference type="EMBL" id="CP000804">
    <property type="protein sequence ID" value="ABU59239.1"/>
    <property type="molecule type" value="Genomic_DNA"/>
</dbReference>
<dbReference type="HOGENOM" id="CLU_435964_0_0_0"/>
<evidence type="ECO:0000313" key="2">
    <source>
        <dbReference type="Proteomes" id="UP000000263"/>
    </source>
</evidence>
<organism evidence="1 2">
    <name type="scientific">Roseiflexus castenholzii (strain DSM 13941 / HLO8)</name>
    <dbReference type="NCBI Taxonomy" id="383372"/>
    <lineage>
        <taxon>Bacteria</taxon>
        <taxon>Bacillati</taxon>
        <taxon>Chloroflexota</taxon>
        <taxon>Chloroflexia</taxon>
        <taxon>Chloroflexales</taxon>
        <taxon>Roseiflexineae</taxon>
        <taxon>Roseiflexaceae</taxon>
        <taxon>Roseiflexus</taxon>
    </lineage>
</organism>
<dbReference type="OrthoDB" id="144171at2"/>
<accession>A7NNU5</accession>
<reference evidence="1 2" key="1">
    <citation type="submission" date="2007-08" db="EMBL/GenBank/DDBJ databases">
        <title>Complete sequence of Roseiflexus castenholzii DSM 13941.</title>
        <authorList>
            <consortium name="US DOE Joint Genome Institute"/>
            <person name="Copeland A."/>
            <person name="Lucas S."/>
            <person name="Lapidus A."/>
            <person name="Barry K."/>
            <person name="Glavina del Rio T."/>
            <person name="Dalin E."/>
            <person name="Tice H."/>
            <person name="Pitluck S."/>
            <person name="Thompson L.S."/>
            <person name="Brettin T."/>
            <person name="Bruce D."/>
            <person name="Detter J.C."/>
            <person name="Han C."/>
            <person name="Tapia R."/>
            <person name="Schmutz J."/>
            <person name="Larimer F."/>
            <person name="Land M."/>
            <person name="Hauser L."/>
            <person name="Kyrpides N."/>
            <person name="Mikhailova N."/>
            <person name="Bryant D.A."/>
            <person name="Hanada S."/>
            <person name="Tsukatani Y."/>
            <person name="Richardson P."/>
        </authorList>
    </citation>
    <scope>NUCLEOTIDE SEQUENCE [LARGE SCALE GENOMIC DNA]</scope>
    <source>
        <strain evidence="2">DSM 13941 / HLO8</strain>
    </source>
</reference>
<protein>
    <recommendedName>
        <fullName evidence="3">Core-binding (CB) domain-containing protein</fullName>
    </recommendedName>
</protein>
<dbReference type="KEGG" id="rca:Rcas_3185"/>
<dbReference type="AlphaFoldDB" id="A7NNU5"/>
<evidence type="ECO:0008006" key="3">
    <source>
        <dbReference type="Google" id="ProtNLM"/>
    </source>
</evidence>
<keyword evidence="2" id="KW-1185">Reference proteome</keyword>
<name>A7NNU5_ROSCS</name>
<dbReference type="STRING" id="383372.Rcas_3185"/>
<gene>
    <name evidence="1" type="ordered locus">Rcas_3185</name>
</gene>
<sequence length="638" mass="72395">MAQREPTIASILLELAEEYDRVVAEREIYERVLQRRPSQARDPFASIRARLRFGANEVGWVRLGDGALMPLRVALTGLRFRVTPGPHELATGLLLRTHLFPFVAPYHDDLTLKDASGTLIPFRFDSIELVDDLFGPLAQSAIDISDWMRREGMFDGDTILVTIERVAPLTLRLQADHAALVRSADVLRQEQELIEGIAARVATSRSLPISAADVVLPVFARAAWRTTYAGRSWQELVANDPRLRLINGIFLSDRTYRALADILEDQDSGMWETHDSELLAAIDALQRELLESRREAAAQELWNGIAPRASTARVVFDTRSGETTVVQLEPINALQDYSDQIDERVRKGEYDHDAWTLTDDEDGLFAAADLDNDDLSIIDDLREFIAERPELLAAARQLIAELSPEEIERLHSTENIEEIQQILAARFHRMLPDNPHLFATLVPYVASGTTSSDFNGGPPELEDGADDDEVSTLDEEWDENVEEWDEDLDEQLTPNDEALAVSHELMERFYAFLLAQGKSEATAASRTGDLWIYADFLASYYAQTLAEGNYATLDECLFFFYPRRVANSSPRGARELCTSLKQFYAFLRTERNIDDRFAREMWRRRDQVARVVDLYEQIDTDSPQFGRLFVRLFAPYTV</sequence>
<evidence type="ECO:0000313" key="1">
    <source>
        <dbReference type="EMBL" id="ABU59239.1"/>
    </source>
</evidence>
<dbReference type="RefSeq" id="WP_012121663.1">
    <property type="nucleotide sequence ID" value="NC_009767.1"/>
</dbReference>